<feature type="active site" description="Proton donor" evidence="5">
    <location>
        <position position="10"/>
    </location>
</feature>
<dbReference type="PANTHER" id="PTHR20889:SF12">
    <property type="entry name" value="LP01149P"/>
    <property type="match status" value="1"/>
</dbReference>
<evidence type="ECO:0000256" key="4">
    <source>
        <dbReference type="ARBA" id="ARBA00022842"/>
    </source>
</evidence>
<evidence type="ECO:0000256" key="1">
    <source>
        <dbReference type="ARBA" id="ARBA00001946"/>
    </source>
</evidence>
<evidence type="ECO:0000256" key="7">
    <source>
        <dbReference type="PIRSR" id="PIRSR031051-3"/>
    </source>
</evidence>
<feature type="active site" description="Nucleophile" evidence="5">
    <location>
        <position position="8"/>
    </location>
</feature>
<feature type="binding site" evidence="7">
    <location>
        <position position="8"/>
    </location>
    <ligand>
        <name>Mg(2+)</name>
        <dbReference type="ChEBI" id="CHEBI:18420"/>
    </ligand>
</feature>
<proteinExistence type="predicted"/>
<dbReference type="PIRSF" id="PIRSF031051">
    <property type="entry name" value="PyrdxlP_Pase_PHOSPHO2"/>
    <property type="match status" value="1"/>
</dbReference>
<feature type="binding site" evidence="7">
    <location>
        <position position="187"/>
    </location>
    <ligand>
        <name>Mg(2+)</name>
        <dbReference type="ChEBI" id="CHEBI:18420"/>
    </ligand>
</feature>
<protein>
    <submittedName>
        <fullName evidence="8">Phosphatase phospho-type</fullName>
    </submittedName>
</protein>
<dbReference type="GO" id="GO:0016791">
    <property type="term" value="F:phosphatase activity"/>
    <property type="evidence" value="ECO:0007669"/>
    <property type="project" value="InterPro"/>
</dbReference>
<dbReference type="OrthoDB" id="10267182at2759"/>
<dbReference type="STRING" id="78915.A0A4P9XKL1"/>
<name>A0A4P9XKL1_9FUNG</name>
<feature type="binding site" evidence="6">
    <location>
        <position position="98"/>
    </location>
    <ligand>
        <name>substrate</name>
    </ligand>
</feature>
<feature type="binding site" evidence="6">
    <location>
        <position position="19"/>
    </location>
    <ligand>
        <name>substrate</name>
    </ligand>
</feature>
<dbReference type="AlphaFoldDB" id="A0A4P9XKL1"/>
<evidence type="ECO:0000313" key="8">
    <source>
        <dbReference type="EMBL" id="RKP05800.1"/>
    </source>
</evidence>
<organism evidence="8 9">
    <name type="scientific">Thamnocephalis sphaerospora</name>
    <dbReference type="NCBI Taxonomy" id="78915"/>
    <lineage>
        <taxon>Eukaryota</taxon>
        <taxon>Fungi</taxon>
        <taxon>Fungi incertae sedis</taxon>
        <taxon>Zoopagomycota</taxon>
        <taxon>Zoopagomycotina</taxon>
        <taxon>Zoopagomycetes</taxon>
        <taxon>Zoopagales</taxon>
        <taxon>Sigmoideomycetaceae</taxon>
        <taxon>Thamnocephalis</taxon>
    </lineage>
</organism>
<comment type="cofactor">
    <cofactor evidence="1 7">
        <name>Mg(2+)</name>
        <dbReference type="ChEBI" id="CHEBI:18420"/>
    </cofactor>
</comment>
<dbReference type="InterPro" id="IPR036412">
    <property type="entry name" value="HAD-like_sf"/>
</dbReference>
<evidence type="ECO:0000256" key="6">
    <source>
        <dbReference type="PIRSR" id="PIRSR031051-2"/>
    </source>
</evidence>
<dbReference type="Proteomes" id="UP000271241">
    <property type="component" value="Unassembled WGS sequence"/>
</dbReference>
<sequence length="268" mass="29724">MRTIIALDFDCTIIDVDSDHAILELLPRDIHATLCDQYASVMPWPDFMNRVYEELHRTGRTRSDIETIFRALPLPAAMRTALKLAKESGAVDLVVVSDANTATIRECLRANELDTIFSEIVTNEATWTDTRLLEIARYVPADAAHGCRRTVMDAQGVAVASCTVNICKGREINRLRAGYDRVIYLGDGQNDFCPGCELTCHDIFMPRRNYDLHRILSGSDGEHIQANVMYWSNADDVLAAFQSIFAEPEPCTLADAQPVVGSIKAAAS</sequence>
<dbReference type="SUPFAM" id="SSF56784">
    <property type="entry name" value="HAD-like"/>
    <property type="match status" value="1"/>
</dbReference>
<keyword evidence="9" id="KW-1185">Reference proteome</keyword>
<gene>
    <name evidence="8" type="ORF">THASP1DRAFT_32367</name>
</gene>
<accession>A0A4P9XKL1</accession>
<reference evidence="9" key="1">
    <citation type="journal article" date="2018" name="Nat. Microbiol.">
        <title>Leveraging single-cell genomics to expand the fungal tree of life.</title>
        <authorList>
            <person name="Ahrendt S.R."/>
            <person name="Quandt C.A."/>
            <person name="Ciobanu D."/>
            <person name="Clum A."/>
            <person name="Salamov A."/>
            <person name="Andreopoulos B."/>
            <person name="Cheng J.F."/>
            <person name="Woyke T."/>
            <person name="Pelin A."/>
            <person name="Henrissat B."/>
            <person name="Reynolds N.K."/>
            <person name="Benny G.L."/>
            <person name="Smith M.E."/>
            <person name="James T.Y."/>
            <person name="Grigoriev I.V."/>
        </authorList>
    </citation>
    <scope>NUCLEOTIDE SEQUENCE [LARGE SCALE GENOMIC DNA]</scope>
    <source>
        <strain evidence="9">RSA 1356</strain>
    </source>
</reference>
<feature type="binding site" evidence="7">
    <location>
        <position position="10"/>
    </location>
    <ligand>
        <name>Mg(2+)</name>
        <dbReference type="ChEBI" id="CHEBI:18420"/>
    </ligand>
</feature>
<evidence type="ECO:0000256" key="5">
    <source>
        <dbReference type="PIRSR" id="PIRSR031051-1"/>
    </source>
</evidence>
<dbReference type="GO" id="GO:0046872">
    <property type="term" value="F:metal ion binding"/>
    <property type="evidence" value="ECO:0007669"/>
    <property type="project" value="UniProtKB-KW"/>
</dbReference>
<evidence type="ECO:0000313" key="9">
    <source>
        <dbReference type="Proteomes" id="UP000271241"/>
    </source>
</evidence>
<evidence type="ECO:0000256" key="2">
    <source>
        <dbReference type="ARBA" id="ARBA00022723"/>
    </source>
</evidence>
<dbReference type="NCBIfam" id="TIGR01489">
    <property type="entry name" value="DKMTPPase-SF"/>
    <property type="match status" value="1"/>
</dbReference>
<dbReference type="Gene3D" id="3.40.50.1000">
    <property type="entry name" value="HAD superfamily/HAD-like"/>
    <property type="match status" value="1"/>
</dbReference>
<dbReference type="EMBL" id="KZ993029">
    <property type="protein sequence ID" value="RKP05800.1"/>
    <property type="molecule type" value="Genomic_DNA"/>
</dbReference>
<keyword evidence="2 7" id="KW-0479">Metal-binding</keyword>
<dbReference type="InterPro" id="IPR016965">
    <property type="entry name" value="Pase_PHOSPHO-typ"/>
</dbReference>
<keyword evidence="4 7" id="KW-0460">Magnesium</keyword>
<dbReference type="NCBIfam" id="TIGR01488">
    <property type="entry name" value="HAD-SF-IB"/>
    <property type="match status" value="1"/>
</dbReference>
<dbReference type="PANTHER" id="PTHR20889">
    <property type="entry name" value="PHOSPHATASE, ORPHAN 1, 2"/>
    <property type="match status" value="1"/>
</dbReference>
<dbReference type="Pfam" id="PF06888">
    <property type="entry name" value="Put_Phosphatase"/>
    <property type="match status" value="1"/>
</dbReference>
<keyword evidence="3" id="KW-0378">Hydrolase</keyword>
<dbReference type="InterPro" id="IPR023214">
    <property type="entry name" value="HAD_sf"/>
</dbReference>
<dbReference type="InterPro" id="IPR006384">
    <property type="entry name" value="HAD_hydro_PyrdxlP_Pase-like"/>
</dbReference>
<evidence type="ECO:0000256" key="3">
    <source>
        <dbReference type="ARBA" id="ARBA00022801"/>
    </source>
</evidence>